<protein>
    <recommendedName>
        <fullName evidence="8">Lipid A biosynthesis lauroyl acyltransferase</fullName>
    </recommendedName>
</protein>
<proteinExistence type="predicted"/>
<dbReference type="GO" id="GO:0008610">
    <property type="term" value="P:lipid biosynthetic process"/>
    <property type="evidence" value="ECO:0007669"/>
    <property type="project" value="UniProtKB-ARBA"/>
</dbReference>
<dbReference type="PANTHER" id="PTHR30606:SF10">
    <property type="entry name" value="PHOSPHATIDYLINOSITOL MANNOSIDE ACYLTRANSFERASE"/>
    <property type="match status" value="1"/>
</dbReference>
<sequence length="280" mass="31162">MLSPSKASAFGASLFGWLGPRSAKHRHVIANLRMVRPDLDAATIQAHARGVWRNIGSMIAEYPHLENLMGKGGEVRYEIIYKNQNPDFLSASKPYIFVAAHLGNIYFSADAICKSGFPVDLVYSPLTNHLVDRCILEYISVLDCGFITKQNALRPMLKALKQGRSVGIHVDVRVDEGELIPLCGEDAMTTMAPAFLSVKTGVDIIPVHTERLPDARFRVTMFPALEPAPEGCSTDEAINLLTAQMNRVIGGLIQEHPDQWMCTKRRWPKQAMRECGVYRN</sequence>
<evidence type="ECO:0000256" key="3">
    <source>
        <dbReference type="ARBA" id="ARBA00022519"/>
    </source>
</evidence>
<organism evidence="7">
    <name type="scientific">hydrothermal vent metagenome</name>
    <dbReference type="NCBI Taxonomy" id="652676"/>
    <lineage>
        <taxon>unclassified sequences</taxon>
        <taxon>metagenomes</taxon>
        <taxon>ecological metagenomes</taxon>
    </lineage>
</organism>
<evidence type="ECO:0000256" key="1">
    <source>
        <dbReference type="ARBA" id="ARBA00004533"/>
    </source>
</evidence>
<dbReference type="GO" id="GO:0005886">
    <property type="term" value="C:plasma membrane"/>
    <property type="evidence" value="ECO:0007669"/>
    <property type="project" value="UniProtKB-SubCell"/>
</dbReference>
<dbReference type="EMBL" id="UOFN01000011">
    <property type="protein sequence ID" value="VAW72999.1"/>
    <property type="molecule type" value="Genomic_DNA"/>
</dbReference>
<evidence type="ECO:0008006" key="8">
    <source>
        <dbReference type="Google" id="ProtNLM"/>
    </source>
</evidence>
<evidence type="ECO:0000313" key="7">
    <source>
        <dbReference type="EMBL" id="VAW72999.1"/>
    </source>
</evidence>
<keyword evidence="4" id="KW-0808">Transferase</keyword>
<dbReference type="GO" id="GO:0016746">
    <property type="term" value="F:acyltransferase activity"/>
    <property type="evidence" value="ECO:0007669"/>
    <property type="project" value="UniProtKB-KW"/>
</dbReference>
<evidence type="ECO:0000256" key="4">
    <source>
        <dbReference type="ARBA" id="ARBA00022679"/>
    </source>
</evidence>
<dbReference type="AlphaFoldDB" id="A0A3B0YFS3"/>
<keyword evidence="6" id="KW-0012">Acyltransferase</keyword>
<dbReference type="PANTHER" id="PTHR30606">
    <property type="entry name" value="LIPID A BIOSYNTHESIS LAUROYL ACYLTRANSFERASE"/>
    <property type="match status" value="1"/>
</dbReference>
<keyword evidence="5" id="KW-0472">Membrane</keyword>
<dbReference type="CDD" id="cd07984">
    <property type="entry name" value="LPLAT_LABLAT-like"/>
    <property type="match status" value="1"/>
</dbReference>
<evidence type="ECO:0000256" key="5">
    <source>
        <dbReference type="ARBA" id="ARBA00023136"/>
    </source>
</evidence>
<keyword evidence="3" id="KW-0997">Cell inner membrane</keyword>
<name>A0A3B0YFS3_9ZZZZ</name>
<accession>A0A3B0YFS3</accession>
<dbReference type="Pfam" id="PF03279">
    <property type="entry name" value="Lip_A_acyltrans"/>
    <property type="match status" value="1"/>
</dbReference>
<reference evidence="7" key="1">
    <citation type="submission" date="2018-06" db="EMBL/GenBank/DDBJ databases">
        <authorList>
            <person name="Zhirakovskaya E."/>
        </authorList>
    </citation>
    <scope>NUCLEOTIDE SEQUENCE</scope>
</reference>
<dbReference type="InterPro" id="IPR004960">
    <property type="entry name" value="LipA_acyltrans"/>
</dbReference>
<comment type="subcellular location">
    <subcellularLocation>
        <location evidence="1">Cell inner membrane</location>
    </subcellularLocation>
</comment>
<gene>
    <name evidence="7" type="ORF">MNBD_GAMMA15-326</name>
</gene>
<evidence type="ECO:0000256" key="2">
    <source>
        <dbReference type="ARBA" id="ARBA00022475"/>
    </source>
</evidence>
<evidence type="ECO:0000256" key="6">
    <source>
        <dbReference type="ARBA" id="ARBA00023315"/>
    </source>
</evidence>
<keyword evidence="2" id="KW-1003">Cell membrane</keyword>
<dbReference type="GO" id="GO:1901137">
    <property type="term" value="P:carbohydrate derivative biosynthetic process"/>
    <property type="evidence" value="ECO:0007669"/>
    <property type="project" value="UniProtKB-ARBA"/>
</dbReference>